<evidence type="ECO:0000256" key="1">
    <source>
        <dbReference type="ARBA" id="ARBA00022679"/>
    </source>
</evidence>
<accession>A0ABS1D2D6</accession>
<organism evidence="4 5">
    <name type="scientific">Paracraurococcus ruber</name>
    <dbReference type="NCBI Taxonomy" id="77675"/>
    <lineage>
        <taxon>Bacteria</taxon>
        <taxon>Pseudomonadati</taxon>
        <taxon>Pseudomonadota</taxon>
        <taxon>Alphaproteobacteria</taxon>
        <taxon>Acetobacterales</taxon>
        <taxon>Roseomonadaceae</taxon>
        <taxon>Paracraurococcus</taxon>
    </lineage>
</organism>
<evidence type="ECO:0000256" key="2">
    <source>
        <dbReference type="ARBA" id="ARBA00023315"/>
    </source>
</evidence>
<feature type="domain" description="N-acetyltransferase" evidence="3">
    <location>
        <begin position="1"/>
        <end position="152"/>
    </location>
</feature>
<keyword evidence="2" id="KW-0012">Acyltransferase</keyword>
<dbReference type="InterPro" id="IPR000182">
    <property type="entry name" value="GNAT_dom"/>
</dbReference>
<evidence type="ECO:0000313" key="5">
    <source>
        <dbReference type="Proteomes" id="UP000697995"/>
    </source>
</evidence>
<keyword evidence="1" id="KW-0808">Transferase</keyword>
<gene>
    <name evidence="4" type="ORF">CKO45_22550</name>
</gene>
<evidence type="ECO:0000313" key="4">
    <source>
        <dbReference type="EMBL" id="MBK1661001.1"/>
    </source>
</evidence>
<dbReference type="Proteomes" id="UP000697995">
    <property type="component" value="Unassembled WGS sequence"/>
</dbReference>
<dbReference type="SUPFAM" id="SSF55729">
    <property type="entry name" value="Acyl-CoA N-acyltransferases (Nat)"/>
    <property type="match status" value="1"/>
</dbReference>
<dbReference type="PROSITE" id="PS51186">
    <property type="entry name" value="GNAT"/>
    <property type="match status" value="1"/>
</dbReference>
<sequence>MLRIEPTADDALLVEHYRLHWHEMGVAEDAARADWQAEARRFLREARARDGLAAFAARDAAGAVIGTACCHLMPRAFPAFRQGDADRIGYVWGLYVRPGARGRGVGGALVGRCVSHLKGLGCGRVLLHAGARSAPLYRRLGFSPTHELAMPL</sequence>
<dbReference type="RefSeq" id="WP_133218774.1">
    <property type="nucleotide sequence ID" value="NZ_NRSG01000239.1"/>
</dbReference>
<dbReference type="InterPro" id="IPR016181">
    <property type="entry name" value="Acyl_CoA_acyltransferase"/>
</dbReference>
<proteinExistence type="predicted"/>
<protein>
    <recommendedName>
        <fullName evidence="3">N-acetyltransferase domain-containing protein</fullName>
    </recommendedName>
</protein>
<comment type="caution">
    <text evidence="4">The sequence shown here is derived from an EMBL/GenBank/DDBJ whole genome shotgun (WGS) entry which is preliminary data.</text>
</comment>
<dbReference type="PANTHER" id="PTHR43877">
    <property type="entry name" value="AMINOALKYLPHOSPHONATE N-ACETYLTRANSFERASE-RELATED-RELATED"/>
    <property type="match status" value="1"/>
</dbReference>
<dbReference type="Pfam" id="PF00583">
    <property type="entry name" value="Acetyltransf_1"/>
    <property type="match status" value="1"/>
</dbReference>
<dbReference type="InterPro" id="IPR050832">
    <property type="entry name" value="Bact_Acetyltransf"/>
</dbReference>
<keyword evidence="5" id="KW-1185">Reference proteome</keyword>
<evidence type="ECO:0000259" key="3">
    <source>
        <dbReference type="PROSITE" id="PS51186"/>
    </source>
</evidence>
<name>A0ABS1D2D6_9PROT</name>
<dbReference type="EMBL" id="NRSG01000239">
    <property type="protein sequence ID" value="MBK1661001.1"/>
    <property type="molecule type" value="Genomic_DNA"/>
</dbReference>
<reference evidence="4 5" key="1">
    <citation type="journal article" date="2020" name="Microorganisms">
        <title>Osmotic Adaptation and Compatible Solute Biosynthesis of Phototrophic Bacteria as Revealed from Genome Analyses.</title>
        <authorList>
            <person name="Imhoff J.F."/>
            <person name="Rahn T."/>
            <person name="Kunzel S."/>
            <person name="Keller A."/>
            <person name="Neulinger S.C."/>
        </authorList>
    </citation>
    <scope>NUCLEOTIDE SEQUENCE [LARGE SCALE GENOMIC DNA]</scope>
    <source>
        <strain evidence="4 5">DSM 15382</strain>
    </source>
</reference>
<dbReference type="Gene3D" id="3.40.630.30">
    <property type="match status" value="1"/>
</dbReference>